<feature type="compositionally biased region" description="Acidic residues" evidence="1">
    <location>
        <begin position="44"/>
        <end position="54"/>
    </location>
</feature>
<evidence type="ECO:0000313" key="4">
    <source>
        <dbReference type="Proteomes" id="UP000019132"/>
    </source>
</evidence>
<dbReference type="VEuPathDB" id="FungiDB:PYU1_G000107"/>
<dbReference type="EMBL" id="GL376636">
    <property type="status" value="NOT_ANNOTATED_CDS"/>
    <property type="molecule type" value="Genomic_DNA"/>
</dbReference>
<feature type="domain" description="CUE" evidence="2">
    <location>
        <begin position="1"/>
        <end position="39"/>
    </location>
</feature>
<accession>K3W566</accession>
<feature type="region of interest" description="Disordered" evidence="1">
    <location>
        <begin position="42"/>
        <end position="121"/>
    </location>
</feature>
<evidence type="ECO:0000259" key="2">
    <source>
        <dbReference type="PROSITE" id="PS51140"/>
    </source>
</evidence>
<organism evidence="3 4">
    <name type="scientific">Globisporangium ultimum (strain ATCC 200006 / CBS 805.95 / DAOM BR144)</name>
    <name type="common">Pythium ultimum</name>
    <dbReference type="NCBI Taxonomy" id="431595"/>
    <lineage>
        <taxon>Eukaryota</taxon>
        <taxon>Sar</taxon>
        <taxon>Stramenopiles</taxon>
        <taxon>Oomycota</taxon>
        <taxon>Peronosporomycetes</taxon>
        <taxon>Pythiales</taxon>
        <taxon>Pythiaceae</taxon>
        <taxon>Globisporangium</taxon>
    </lineage>
</organism>
<feature type="compositionally biased region" description="Low complexity" evidence="1">
    <location>
        <begin position="55"/>
        <end position="65"/>
    </location>
</feature>
<feature type="compositionally biased region" description="Polar residues" evidence="1">
    <location>
        <begin position="98"/>
        <end position="121"/>
    </location>
</feature>
<keyword evidence="4" id="KW-1185">Reference proteome</keyword>
<sequence>METLQNVFPSVPVSALERVLDICDQNVETASEWILENNWRDLIEENDEGDDAVGDGEQQQQQEGGEANDRLQQELSLPQPPPPVLRIRDPDRSAGDGVTTSVNPLPTMVVSTHSNPPTTMP</sequence>
<dbReference type="HOGENOM" id="CLU_2042784_0_0_1"/>
<dbReference type="PROSITE" id="PS51140">
    <property type="entry name" value="CUE"/>
    <property type="match status" value="1"/>
</dbReference>
<dbReference type="AlphaFoldDB" id="K3W566"/>
<reference evidence="4" key="2">
    <citation type="submission" date="2010-04" db="EMBL/GenBank/DDBJ databases">
        <authorList>
            <person name="Buell R."/>
            <person name="Hamilton J."/>
            <person name="Hostetler J."/>
        </authorList>
    </citation>
    <scope>NUCLEOTIDE SEQUENCE [LARGE SCALE GENOMIC DNA]</scope>
    <source>
        <strain evidence="4">DAOM:BR144</strain>
    </source>
</reference>
<dbReference type="Proteomes" id="UP000019132">
    <property type="component" value="Unassembled WGS sequence"/>
</dbReference>
<dbReference type="EnsemblProtists" id="PYU1_T000107">
    <property type="protein sequence ID" value="PYU1_T000107"/>
    <property type="gene ID" value="PYU1_G000107"/>
</dbReference>
<dbReference type="Pfam" id="PF02845">
    <property type="entry name" value="CUE"/>
    <property type="match status" value="1"/>
</dbReference>
<proteinExistence type="predicted"/>
<evidence type="ECO:0000256" key="1">
    <source>
        <dbReference type="SAM" id="MobiDB-lite"/>
    </source>
</evidence>
<reference evidence="4" key="1">
    <citation type="journal article" date="2010" name="Genome Biol.">
        <title>Genome sequence of the necrotrophic plant pathogen Pythium ultimum reveals original pathogenicity mechanisms and effector repertoire.</title>
        <authorList>
            <person name="Levesque C.A."/>
            <person name="Brouwer H."/>
            <person name="Cano L."/>
            <person name="Hamilton J.P."/>
            <person name="Holt C."/>
            <person name="Huitema E."/>
            <person name="Raffaele S."/>
            <person name="Robideau G.P."/>
            <person name="Thines M."/>
            <person name="Win J."/>
            <person name="Zerillo M.M."/>
            <person name="Beakes G.W."/>
            <person name="Boore J.L."/>
            <person name="Busam D."/>
            <person name="Dumas B."/>
            <person name="Ferriera S."/>
            <person name="Fuerstenberg S.I."/>
            <person name="Gachon C.M."/>
            <person name="Gaulin E."/>
            <person name="Govers F."/>
            <person name="Grenville-Briggs L."/>
            <person name="Horner N."/>
            <person name="Hostetler J."/>
            <person name="Jiang R.H."/>
            <person name="Johnson J."/>
            <person name="Krajaejun T."/>
            <person name="Lin H."/>
            <person name="Meijer H.J."/>
            <person name="Moore B."/>
            <person name="Morris P."/>
            <person name="Phuntmart V."/>
            <person name="Puiu D."/>
            <person name="Shetty J."/>
            <person name="Stajich J.E."/>
            <person name="Tripathy S."/>
            <person name="Wawra S."/>
            <person name="van West P."/>
            <person name="Whitty B.R."/>
            <person name="Coutinho P.M."/>
            <person name="Henrissat B."/>
            <person name="Martin F."/>
            <person name="Thomas P.D."/>
            <person name="Tyler B.M."/>
            <person name="De Vries R.P."/>
            <person name="Kamoun S."/>
            <person name="Yandell M."/>
            <person name="Tisserat N."/>
            <person name="Buell C.R."/>
        </authorList>
    </citation>
    <scope>NUCLEOTIDE SEQUENCE</scope>
    <source>
        <strain evidence="4">DAOM:BR144</strain>
    </source>
</reference>
<dbReference type="InParanoid" id="K3W566"/>
<dbReference type="GO" id="GO:0043130">
    <property type="term" value="F:ubiquitin binding"/>
    <property type="evidence" value="ECO:0007669"/>
    <property type="project" value="InterPro"/>
</dbReference>
<evidence type="ECO:0000313" key="3">
    <source>
        <dbReference type="EnsemblProtists" id="PYU1_T000107"/>
    </source>
</evidence>
<reference evidence="3" key="3">
    <citation type="submission" date="2015-02" db="UniProtKB">
        <authorList>
            <consortium name="EnsemblProtists"/>
        </authorList>
    </citation>
    <scope>IDENTIFICATION</scope>
    <source>
        <strain evidence="3">DAOM BR144</strain>
    </source>
</reference>
<name>K3W566_GLOUD</name>
<protein>
    <recommendedName>
        <fullName evidence="2">CUE domain-containing protein</fullName>
    </recommendedName>
</protein>
<dbReference type="SUPFAM" id="SSF46934">
    <property type="entry name" value="UBA-like"/>
    <property type="match status" value="1"/>
</dbReference>
<dbReference type="InterPro" id="IPR009060">
    <property type="entry name" value="UBA-like_sf"/>
</dbReference>
<dbReference type="CDD" id="cd14279">
    <property type="entry name" value="CUE"/>
    <property type="match status" value="1"/>
</dbReference>
<dbReference type="InterPro" id="IPR003892">
    <property type="entry name" value="CUE"/>
</dbReference>
<dbReference type="eggNOG" id="ENOG502RF1K">
    <property type="taxonomic scope" value="Eukaryota"/>
</dbReference>